<dbReference type="Proteomes" id="UP000298715">
    <property type="component" value="Chromosome"/>
</dbReference>
<accession>A0ABX5U8Q0</accession>
<gene>
    <name evidence="1" type="ORF">SRED_002205</name>
</gene>
<organism evidence="1 2">
    <name type="scientific">Spiroplasma melliferum</name>
    <dbReference type="NCBI Taxonomy" id="2134"/>
    <lineage>
        <taxon>Bacteria</taxon>
        <taxon>Bacillati</taxon>
        <taxon>Mycoplasmatota</taxon>
        <taxon>Mollicutes</taxon>
        <taxon>Entomoplasmatales</taxon>
        <taxon>Spiroplasmataceae</taxon>
        <taxon>Spiroplasma</taxon>
    </lineage>
</organism>
<name>A0ABX5U8Q0_SPIME</name>
<evidence type="ECO:0008006" key="3">
    <source>
        <dbReference type="Google" id="ProtNLM"/>
    </source>
</evidence>
<protein>
    <recommendedName>
        <fullName evidence="3">Spiroplasmavirus-related protein</fullName>
    </recommendedName>
</protein>
<evidence type="ECO:0000313" key="1">
    <source>
        <dbReference type="EMBL" id="QCO23731.1"/>
    </source>
</evidence>
<sequence>MKTIKYMFLCLLKIKLFININFKHPHYNKKKKKTGLIKKVNYFTAKSISFKIY</sequence>
<proteinExistence type="predicted"/>
<dbReference type="EMBL" id="CP029202">
    <property type="protein sequence ID" value="QCO23731.1"/>
    <property type="molecule type" value="Genomic_DNA"/>
</dbReference>
<evidence type="ECO:0000313" key="2">
    <source>
        <dbReference type="Proteomes" id="UP000298715"/>
    </source>
</evidence>
<reference evidence="1 2" key="1">
    <citation type="submission" date="2018-05" db="EMBL/GenBank/DDBJ databases">
        <title>Compelete Genome Sequence of Spiroplasma melliferum.</title>
        <authorList>
            <person name="Davis R.E."/>
            <person name="Shao J.Y."/>
            <person name="Zhao Y."/>
            <person name="Gasparich G.E."/>
        </authorList>
    </citation>
    <scope>NUCLEOTIDE SEQUENCE [LARGE SCALE GENOMIC DNA]</scope>
    <source>
        <strain evidence="1 2">AS576</strain>
    </source>
</reference>
<keyword evidence="2" id="KW-1185">Reference proteome</keyword>